<reference evidence="3" key="1">
    <citation type="submission" date="2023-12" db="EMBL/GenBank/DDBJ databases">
        <title>Genome assembly of Anisodus tanguticus.</title>
        <authorList>
            <person name="Wang Y.-J."/>
        </authorList>
    </citation>
    <scope>NUCLEOTIDE SEQUENCE</scope>
    <source>
        <strain evidence="3">KB-2021</strain>
        <tissue evidence="3">Leaf</tissue>
    </source>
</reference>
<protein>
    <recommendedName>
        <fullName evidence="5">Transmembrane protein</fullName>
    </recommendedName>
</protein>
<organism evidence="3 4">
    <name type="scientific">Anisodus tanguticus</name>
    <dbReference type="NCBI Taxonomy" id="243964"/>
    <lineage>
        <taxon>Eukaryota</taxon>
        <taxon>Viridiplantae</taxon>
        <taxon>Streptophyta</taxon>
        <taxon>Embryophyta</taxon>
        <taxon>Tracheophyta</taxon>
        <taxon>Spermatophyta</taxon>
        <taxon>Magnoliopsida</taxon>
        <taxon>eudicotyledons</taxon>
        <taxon>Gunneridae</taxon>
        <taxon>Pentapetalae</taxon>
        <taxon>asterids</taxon>
        <taxon>lamiids</taxon>
        <taxon>Solanales</taxon>
        <taxon>Solanaceae</taxon>
        <taxon>Solanoideae</taxon>
        <taxon>Hyoscyameae</taxon>
        <taxon>Anisodus</taxon>
    </lineage>
</organism>
<evidence type="ECO:0000256" key="1">
    <source>
        <dbReference type="SAM" id="MobiDB-lite"/>
    </source>
</evidence>
<keyword evidence="2" id="KW-0732">Signal</keyword>
<dbReference type="EMBL" id="JAVYJV010000004">
    <property type="protein sequence ID" value="KAK4371713.1"/>
    <property type="molecule type" value="Genomic_DNA"/>
</dbReference>
<evidence type="ECO:0000256" key="2">
    <source>
        <dbReference type="SAM" id="SignalP"/>
    </source>
</evidence>
<evidence type="ECO:0008006" key="5">
    <source>
        <dbReference type="Google" id="ProtNLM"/>
    </source>
</evidence>
<accession>A0AAE1SIG0</accession>
<feature type="region of interest" description="Disordered" evidence="1">
    <location>
        <begin position="60"/>
        <end position="81"/>
    </location>
</feature>
<proteinExistence type="predicted"/>
<keyword evidence="4" id="KW-1185">Reference proteome</keyword>
<name>A0AAE1SIG0_9SOLA</name>
<evidence type="ECO:0000313" key="4">
    <source>
        <dbReference type="Proteomes" id="UP001291623"/>
    </source>
</evidence>
<sequence>MENTHRTLFLLTLVLFFSHFFMLSEGIKFQYSRRLMVSLNSVSTNIGKVNGAIVEHEKAVENGLRRRPKSAANPIQNKVHH</sequence>
<dbReference type="Proteomes" id="UP001291623">
    <property type="component" value="Unassembled WGS sequence"/>
</dbReference>
<feature type="chain" id="PRO_5041951268" description="Transmembrane protein" evidence="2">
    <location>
        <begin position="27"/>
        <end position="81"/>
    </location>
</feature>
<gene>
    <name evidence="3" type="ORF">RND71_007097</name>
</gene>
<evidence type="ECO:0000313" key="3">
    <source>
        <dbReference type="EMBL" id="KAK4371713.1"/>
    </source>
</evidence>
<comment type="caution">
    <text evidence="3">The sequence shown here is derived from an EMBL/GenBank/DDBJ whole genome shotgun (WGS) entry which is preliminary data.</text>
</comment>
<feature type="signal peptide" evidence="2">
    <location>
        <begin position="1"/>
        <end position="26"/>
    </location>
</feature>
<dbReference type="AlphaFoldDB" id="A0AAE1SIG0"/>